<reference evidence="9" key="1">
    <citation type="submission" date="2013-07" db="EMBL/GenBank/DDBJ databases">
        <title>The genome of Eucalyptus grandis.</title>
        <authorList>
            <person name="Schmutz J."/>
            <person name="Hayes R."/>
            <person name="Myburg A."/>
            <person name="Tuskan G."/>
            <person name="Grattapaglia D."/>
            <person name="Rokhsar D.S."/>
        </authorList>
    </citation>
    <scope>NUCLEOTIDE SEQUENCE</scope>
    <source>
        <tissue evidence="9">Leaf extractions</tissue>
    </source>
</reference>
<feature type="transmembrane region" description="Helical" evidence="7">
    <location>
        <begin position="194"/>
        <end position="211"/>
    </location>
</feature>
<feature type="transmembrane region" description="Helical" evidence="7">
    <location>
        <begin position="68"/>
        <end position="87"/>
    </location>
</feature>
<evidence type="ECO:0000256" key="7">
    <source>
        <dbReference type="SAM" id="Phobius"/>
    </source>
</evidence>
<dbReference type="PANTHER" id="PTHR48017">
    <property type="entry name" value="OS05G0424000 PROTEIN-RELATED"/>
    <property type="match status" value="1"/>
</dbReference>
<feature type="transmembrane region" description="Helical" evidence="7">
    <location>
        <begin position="462"/>
        <end position="488"/>
    </location>
</feature>
<evidence type="ECO:0000256" key="4">
    <source>
        <dbReference type="ARBA" id="ARBA00022970"/>
    </source>
</evidence>
<feature type="transmembrane region" description="Helical" evidence="7">
    <location>
        <begin position="218"/>
        <end position="236"/>
    </location>
</feature>
<accession>A0A059BD68</accession>
<keyword evidence="5 7" id="KW-1133">Transmembrane helix</keyword>
<dbReference type="EMBL" id="KK198759">
    <property type="protein sequence ID" value="KCW64167.1"/>
    <property type="molecule type" value="Genomic_DNA"/>
</dbReference>
<dbReference type="Pfam" id="PF01490">
    <property type="entry name" value="Aa_trans"/>
    <property type="match status" value="1"/>
</dbReference>
<feature type="transmembrane region" description="Helical" evidence="7">
    <location>
        <begin position="364"/>
        <end position="385"/>
    </location>
</feature>
<dbReference type="GO" id="GO:0015171">
    <property type="term" value="F:amino acid transmembrane transporter activity"/>
    <property type="evidence" value="ECO:0000318"/>
    <property type="project" value="GO_Central"/>
</dbReference>
<keyword evidence="4" id="KW-0029">Amino-acid transport</keyword>
<dbReference type="OrthoDB" id="40134at2759"/>
<dbReference type="eggNOG" id="KOG1303">
    <property type="taxonomic scope" value="Eukaryota"/>
</dbReference>
<dbReference type="GO" id="GO:0016020">
    <property type="term" value="C:membrane"/>
    <property type="evidence" value="ECO:0000318"/>
    <property type="project" value="GO_Central"/>
</dbReference>
<proteinExistence type="predicted"/>
<feature type="transmembrane region" description="Helical" evidence="7">
    <location>
        <begin position="406"/>
        <end position="426"/>
    </location>
</feature>
<dbReference type="STRING" id="71139.A0A059BD68"/>
<evidence type="ECO:0000256" key="3">
    <source>
        <dbReference type="ARBA" id="ARBA00022692"/>
    </source>
</evidence>
<feature type="transmembrane region" description="Helical" evidence="7">
    <location>
        <begin position="93"/>
        <end position="115"/>
    </location>
</feature>
<keyword evidence="2" id="KW-0813">Transport</keyword>
<feature type="transmembrane region" description="Helical" evidence="7">
    <location>
        <begin position="432"/>
        <end position="450"/>
    </location>
</feature>
<feature type="transmembrane region" description="Helical" evidence="7">
    <location>
        <begin position="313"/>
        <end position="336"/>
    </location>
</feature>
<dbReference type="KEGG" id="egr:104453456"/>
<keyword evidence="3 7" id="KW-0812">Transmembrane</keyword>
<evidence type="ECO:0000313" key="9">
    <source>
        <dbReference type="EMBL" id="KCW64167.1"/>
    </source>
</evidence>
<dbReference type="GO" id="GO:0003333">
    <property type="term" value="P:amino acid transmembrane transport"/>
    <property type="evidence" value="ECO:0000318"/>
    <property type="project" value="GO_Central"/>
</dbReference>
<feature type="transmembrane region" description="Helical" evidence="7">
    <location>
        <begin position="144"/>
        <end position="163"/>
    </location>
</feature>
<dbReference type="Gramene" id="KCW64167">
    <property type="protein sequence ID" value="KCW64167"/>
    <property type="gene ID" value="EUGRSUZ_G01814"/>
</dbReference>
<evidence type="ECO:0000256" key="2">
    <source>
        <dbReference type="ARBA" id="ARBA00022448"/>
    </source>
</evidence>
<dbReference type="InParanoid" id="A0A059BD68"/>
<protein>
    <recommendedName>
        <fullName evidence="8">Amino acid transporter transmembrane domain-containing protein</fullName>
    </recommendedName>
</protein>
<dbReference type="OMA" id="DANFFKP"/>
<dbReference type="InterPro" id="IPR013057">
    <property type="entry name" value="AA_transpt_TM"/>
</dbReference>
<comment type="subcellular location">
    <subcellularLocation>
        <location evidence="1">Membrane</location>
    </subcellularLocation>
</comment>
<gene>
    <name evidence="9" type="ORF">EUGRSUZ_G01814</name>
</gene>
<feature type="domain" description="Amino acid transporter transmembrane" evidence="8">
    <location>
        <begin position="63"/>
        <end position="484"/>
    </location>
</feature>
<keyword evidence="6 7" id="KW-0472">Membrane</keyword>
<organism evidence="9">
    <name type="scientific">Eucalyptus grandis</name>
    <name type="common">Flooded gum</name>
    <dbReference type="NCBI Taxonomy" id="71139"/>
    <lineage>
        <taxon>Eukaryota</taxon>
        <taxon>Viridiplantae</taxon>
        <taxon>Streptophyta</taxon>
        <taxon>Embryophyta</taxon>
        <taxon>Tracheophyta</taxon>
        <taxon>Spermatophyta</taxon>
        <taxon>Magnoliopsida</taxon>
        <taxon>eudicotyledons</taxon>
        <taxon>Gunneridae</taxon>
        <taxon>Pentapetalae</taxon>
        <taxon>rosids</taxon>
        <taxon>malvids</taxon>
        <taxon>Myrtales</taxon>
        <taxon>Myrtaceae</taxon>
        <taxon>Myrtoideae</taxon>
        <taxon>Eucalypteae</taxon>
        <taxon>Eucalyptus</taxon>
    </lineage>
</organism>
<dbReference type="AlphaFoldDB" id="A0A059BD68"/>
<evidence type="ECO:0000259" key="8">
    <source>
        <dbReference type="Pfam" id="PF01490"/>
    </source>
</evidence>
<evidence type="ECO:0000256" key="5">
    <source>
        <dbReference type="ARBA" id="ARBA00022989"/>
    </source>
</evidence>
<sequence>MGEVAAEDNPTADYIAVLTETTHVVIAITTGSIADESTAEAAAAARDANPLDGWLPITESRDGSTVSAVFHLLCSGLGIQALMLPVAFASLGWVWGIITLSIGFLWQLYTIWALVELHESVPGTRYSRFLDLSIAAFGPRLGKLLALFPVMYLSGGTCVMLIINGGGAMEDLFKTMCGGDGAACGIKPLDGVEWFLLFTCIAIVIAQLPNLNPIATVSLFGAIAAVGYGALIWILSVTKGRPEGVSYEPLIEAKSVEARIGSVLNAIGIIALSFRGHNLVLEIQGTLPSTPKCSSGTLPSTPKCSSKESMWRAVIIAYSLIALCLYSLAIGGFWAYGSKIPNGGLYVAFPQFHGHDTPKLVMGLTYLLIVASCLSAFQIYAMPVFDTLELRYTSIRNCRCSRRARTFLRVFFGCLTFFVAVALPFLGSLAPLIGGMTSTLTFVLPCFMWLMIKRPRRKSGKWWLNVGLGWLGVVLWAVMVAAAIWVLVDRGINANFFDP</sequence>
<name>A0A059BD68_EUCGR</name>
<evidence type="ECO:0000256" key="1">
    <source>
        <dbReference type="ARBA" id="ARBA00004370"/>
    </source>
</evidence>
<evidence type="ECO:0000256" key="6">
    <source>
        <dbReference type="ARBA" id="ARBA00023136"/>
    </source>
</evidence>